<evidence type="ECO:0000313" key="11">
    <source>
        <dbReference type="Proteomes" id="UP001457282"/>
    </source>
</evidence>
<dbReference type="CDD" id="cd02961">
    <property type="entry name" value="PDI_a_family"/>
    <property type="match status" value="1"/>
</dbReference>
<dbReference type="Gene3D" id="3.40.30.10">
    <property type="entry name" value="Glutaredoxin"/>
    <property type="match status" value="1"/>
</dbReference>
<dbReference type="GO" id="GO:0003756">
    <property type="term" value="F:protein disulfide isomerase activity"/>
    <property type="evidence" value="ECO:0007669"/>
    <property type="project" value="UniProtKB-EC"/>
</dbReference>
<organism evidence="10 11">
    <name type="scientific">Rubus argutus</name>
    <name type="common">Southern blackberry</name>
    <dbReference type="NCBI Taxonomy" id="59490"/>
    <lineage>
        <taxon>Eukaryota</taxon>
        <taxon>Viridiplantae</taxon>
        <taxon>Streptophyta</taxon>
        <taxon>Embryophyta</taxon>
        <taxon>Tracheophyta</taxon>
        <taxon>Spermatophyta</taxon>
        <taxon>Magnoliopsida</taxon>
        <taxon>eudicotyledons</taxon>
        <taxon>Gunneridae</taxon>
        <taxon>Pentapetalae</taxon>
        <taxon>rosids</taxon>
        <taxon>fabids</taxon>
        <taxon>Rosales</taxon>
        <taxon>Rosaceae</taxon>
        <taxon>Rosoideae</taxon>
        <taxon>Rosoideae incertae sedis</taxon>
        <taxon>Rubus</taxon>
    </lineage>
</organism>
<feature type="signal peptide" evidence="8">
    <location>
        <begin position="1"/>
        <end position="21"/>
    </location>
</feature>
<evidence type="ECO:0000313" key="10">
    <source>
        <dbReference type="EMBL" id="KAK9911214.1"/>
    </source>
</evidence>
<dbReference type="PANTHER" id="PTHR18929:SF132">
    <property type="entry name" value="PROTEIN DISULFIDE-ISOMERASE A3"/>
    <property type="match status" value="1"/>
</dbReference>
<dbReference type="InterPro" id="IPR036249">
    <property type="entry name" value="Thioredoxin-like_sf"/>
</dbReference>
<dbReference type="PANTHER" id="PTHR18929">
    <property type="entry name" value="PROTEIN DISULFIDE ISOMERASE"/>
    <property type="match status" value="1"/>
</dbReference>
<evidence type="ECO:0000256" key="1">
    <source>
        <dbReference type="ARBA" id="ARBA00001182"/>
    </source>
</evidence>
<dbReference type="AlphaFoldDB" id="A0AAW1VS67"/>
<name>A0AAW1VS67_RUBAR</name>
<evidence type="ECO:0000256" key="3">
    <source>
        <dbReference type="ARBA" id="ARBA00006347"/>
    </source>
</evidence>
<keyword evidence="6" id="KW-0413">Isomerase</keyword>
<dbReference type="PROSITE" id="PS51352">
    <property type="entry name" value="THIOREDOXIN_2"/>
    <property type="match status" value="1"/>
</dbReference>
<evidence type="ECO:0000256" key="6">
    <source>
        <dbReference type="ARBA" id="ARBA00023235"/>
    </source>
</evidence>
<comment type="similarity">
    <text evidence="3">Belongs to the protein disulfide isomerase family.</text>
</comment>
<evidence type="ECO:0000256" key="8">
    <source>
        <dbReference type="SAM" id="SignalP"/>
    </source>
</evidence>
<keyword evidence="7" id="KW-0676">Redox-active center</keyword>
<protein>
    <recommendedName>
        <fullName evidence="4">protein disulfide-isomerase</fullName>
        <ecNumber evidence="4">5.3.4.1</ecNumber>
    </recommendedName>
</protein>
<comment type="catalytic activity">
    <reaction evidence="1">
        <text>Catalyzes the rearrangement of -S-S- bonds in proteins.</text>
        <dbReference type="EC" id="5.3.4.1"/>
    </reaction>
</comment>
<feature type="chain" id="PRO_5043799987" description="protein disulfide-isomerase" evidence="8">
    <location>
        <begin position="22"/>
        <end position="98"/>
    </location>
</feature>
<dbReference type="Proteomes" id="UP001457282">
    <property type="component" value="Unassembled WGS sequence"/>
</dbReference>
<keyword evidence="8" id="KW-0732">Signal</keyword>
<keyword evidence="5" id="KW-0256">Endoplasmic reticulum</keyword>
<dbReference type="EMBL" id="JBEDUW010000007">
    <property type="protein sequence ID" value="KAK9911214.1"/>
    <property type="molecule type" value="Genomic_DNA"/>
</dbReference>
<gene>
    <name evidence="10" type="ORF">M0R45_035135</name>
</gene>
<reference evidence="10 11" key="1">
    <citation type="journal article" date="2023" name="G3 (Bethesda)">
        <title>A chromosome-length genome assembly and annotation of blackberry (Rubus argutus, cv. 'Hillquist').</title>
        <authorList>
            <person name="Bruna T."/>
            <person name="Aryal R."/>
            <person name="Dudchenko O."/>
            <person name="Sargent D.J."/>
            <person name="Mead D."/>
            <person name="Buti M."/>
            <person name="Cavallini A."/>
            <person name="Hytonen T."/>
            <person name="Andres J."/>
            <person name="Pham M."/>
            <person name="Weisz D."/>
            <person name="Mascagni F."/>
            <person name="Usai G."/>
            <person name="Natali L."/>
            <person name="Bassil N."/>
            <person name="Fernandez G.E."/>
            <person name="Lomsadze A."/>
            <person name="Armour M."/>
            <person name="Olukolu B."/>
            <person name="Poorten T."/>
            <person name="Britton C."/>
            <person name="Davik J."/>
            <person name="Ashrafi H."/>
            <person name="Aiden E.L."/>
            <person name="Borodovsky M."/>
            <person name="Worthington M."/>
        </authorList>
    </citation>
    <scope>NUCLEOTIDE SEQUENCE [LARGE SCALE GENOMIC DNA]</scope>
    <source>
        <strain evidence="10">PI 553951</strain>
    </source>
</reference>
<dbReference type="Pfam" id="PF00085">
    <property type="entry name" value="Thioredoxin"/>
    <property type="match status" value="1"/>
</dbReference>
<dbReference type="GO" id="GO:0005788">
    <property type="term" value="C:endoplasmic reticulum lumen"/>
    <property type="evidence" value="ECO:0007669"/>
    <property type="project" value="UniProtKB-SubCell"/>
</dbReference>
<accession>A0AAW1VS67</accession>
<feature type="domain" description="Thioredoxin" evidence="9">
    <location>
        <begin position="13"/>
        <end position="98"/>
    </location>
</feature>
<evidence type="ECO:0000259" key="9">
    <source>
        <dbReference type="PROSITE" id="PS51352"/>
    </source>
</evidence>
<dbReference type="GO" id="GO:0034976">
    <property type="term" value="P:response to endoplasmic reticulum stress"/>
    <property type="evidence" value="ECO:0007669"/>
    <property type="project" value="TreeGrafter"/>
</dbReference>
<dbReference type="InterPro" id="IPR013766">
    <property type="entry name" value="Thioredoxin_domain"/>
</dbReference>
<keyword evidence="11" id="KW-1185">Reference proteome</keyword>
<proteinExistence type="inferred from homology"/>
<sequence>MASSSRILLCFSLFIIALCFSKNLFDDTESKEFVLTLDSSNFSDTVSKHDFIVVEFYALWCRHCRTLAPEYEKAASILSSNDPPVILAKVDANDQAKV</sequence>
<evidence type="ECO:0000256" key="4">
    <source>
        <dbReference type="ARBA" id="ARBA00012723"/>
    </source>
</evidence>
<dbReference type="SUPFAM" id="SSF52833">
    <property type="entry name" value="Thioredoxin-like"/>
    <property type="match status" value="1"/>
</dbReference>
<comment type="subcellular location">
    <subcellularLocation>
        <location evidence="2">Endoplasmic reticulum lumen</location>
    </subcellularLocation>
</comment>
<dbReference type="GO" id="GO:0006457">
    <property type="term" value="P:protein folding"/>
    <property type="evidence" value="ECO:0007669"/>
    <property type="project" value="TreeGrafter"/>
</dbReference>
<evidence type="ECO:0000256" key="5">
    <source>
        <dbReference type="ARBA" id="ARBA00022824"/>
    </source>
</evidence>
<dbReference type="EC" id="5.3.4.1" evidence="4"/>
<evidence type="ECO:0000256" key="2">
    <source>
        <dbReference type="ARBA" id="ARBA00004319"/>
    </source>
</evidence>
<evidence type="ECO:0000256" key="7">
    <source>
        <dbReference type="ARBA" id="ARBA00023284"/>
    </source>
</evidence>
<comment type="caution">
    <text evidence="10">The sequence shown here is derived from an EMBL/GenBank/DDBJ whole genome shotgun (WGS) entry which is preliminary data.</text>
</comment>